<organism evidence="3 4">
    <name type="scientific">Roseinatronobacter domitianus</name>
    <dbReference type="NCBI Taxonomy" id="2940293"/>
    <lineage>
        <taxon>Bacteria</taxon>
        <taxon>Pseudomonadati</taxon>
        <taxon>Pseudomonadota</taxon>
        <taxon>Alphaproteobacteria</taxon>
        <taxon>Rhodobacterales</taxon>
        <taxon>Paracoccaceae</taxon>
        <taxon>Roseinatronobacter</taxon>
    </lineage>
</organism>
<protein>
    <submittedName>
        <fullName evidence="3">Diguanylate cyclase</fullName>
        <ecNumber evidence="3">2.7.7.65</ecNumber>
    </submittedName>
</protein>
<dbReference type="PANTHER" id="PTHR46663">
    <property type="entry name" value="DIGUANYLATE CYCLASE DGCT-RELATED"/>
    <property type="match status" value="1"/>
</dbReference>
<dbReference type="SUPFAM" id="SSF55781">
    <property type="entry name" value="GAF domain-like"/>
    <property type="match status" value="1"/>
</dbReference>
<keyword evidence="3" id="KW-0808">Transferase</keyword>
<dbReference type="EC" id="2.7.7.65" evidence="3"/>
<dbReference type="SMART" id="SM00267">
    <property type="entry name" value="GGDEF"/>
    <property type="match status" value="1"/>
</dbReference>
<dbReference type="EMBL" id="JALZWP010000014">
    <property type="protein sequence ID" value="MCL1629630.1"/>
    <property type="molecule type" value="Genomic_DNA"/>
</dbReference>
<reference evidence="3 4" key="1">
    <citation type="submission" date="2022-05" db="EMBL/GenBank/DDBJ databases">
        <title>Seasonal and diel survey of microbial diversity of the Tyrrhenian coast.</title>
        <authorList>
            <person name="Gattoni G."/>
            <person name="Corral P."/>
        </authorList>
    </citation>
    <scope>NUCLEOTIDE SEQUENCE [LARGE SCALE GENOMIC DNA]</scope>
    <source>
        <strain evidence="3 4">V10</strain>
    </source>
</reference>
<evidence type="ECO:0000313" key="4">
    <source>
        <dbReference type="Proteomes" id="UP001202550"/>
    </source>
</evidence>
<proteinExistence type="predicted"/>
<dbReference type="InterPro" id="IPR043128">
    <property type="entry name" value="Rev_trsase/Diguanyl_cyclase"/>
</dbReference>
<dbReference type="InterPro" id="IPR000014">
    <property type="entry name" value="PAS"/>
</dbReference>
<dbReference type="GO" id="GO:0052621">
    <property type="term" value="F:diguanylate cyclase activity"/>
    <property type="evidence" value="ECO:0007669"/>
    <property type="project" value="UniProtKB-EC"/>
</dbReference>
<dbReference type="SMART" id="SM00086">
    <property type="entry name" value="PAC"/>
    <property type="match status" value="1"/>
</dbReference>
<feature type="domain" description="GGDEF" evidence="2">
    <location>
        <begin position="348"/>
        <end position="482"/>
    </location>
</feature>
<keyword evidence="4" id="KW-1185">Reference proteome</keyword>
<dbReference type="NCBIfam" id="TIGR00254">
    <property type="entry name" value="GGDEF"/>
    <property type="match status" value="1"/>
</dbReference>
<comment type="caution">
    <text evidence="3">The sequence shown here is derived from an EMBL/GenBank/DDBJ whole genome shotgun (WGS) entry which is preliminary data.</text>
</comment>
<dbReference type="InterPro" id="IPR001610">
    <property type="entry name" value="PAC"/>
</dbReference>
<gene>
    <name evidence="3" type="ORF">M3N55_12910</name>
</gene>
<evidence type="ECO:0000259" key="2">
    <source>
        <dbReference type="PROSITE" id="PS50887"/>
    </source>
</evidence>
<dbReference type="InterPro" id="IPR052163">
    <property type="entry name" value="DGC-Regulatory_Protein"/>
</dbReference>
<dbReference type="InterPro" id="IPR000160">
    <property type="entry name" value="GGDEF_dom"/>
</dbReference>
<accession>A0ABT0M449</accession>
<dbReference type="CDD" id="cd01949">
    <property type="entry name" value="GGDEF"/>
    <property type="match status" value="1"/>
</dbReference>
<dbReference type="SUPFAM" id="SSF55785">
    <property type="entry name" value="PYP-like sensor domain (PAS domain)"/>
    <property type="match status" value="1"/>
</dbReference>
<dbReference type="InterPro" id="IPR029016">
    <property type="entry name" value="GAF-like_dom_sf"/>
</dbReference>
<dbReference type="NCBIfam" id="TIGR00229">
    <property type="entry name" value="sensory_box"/>
    <property type="match status" value="1"/>
</dbReference>
<dbReference type="Gene3D" id="3.30.450.20">
    <property type="entry name" value="PAS domain"/>
    <property type="match status" value="1"/>
</dbReference>
<dbReference type="RefSeq" id="WP_249059741.1">
    <property type="nucleotide sequence ID" value="NZ_JALZWP010000014.1"/>
</dbReference>
<feature type="domain" description="PAC" evidence="1">
    <location>
        <begin position="86"/>
        <end position="140"/>
    </location>
</feature>
<dbReference type="CDD" id="cd00130">
    <property type="entry name" value="PAS"/>
    <property type="match status" value="1"/>
</dbReference>
<dbReference type="Gene3D" id="3.30.450.40">
    <property type="match status" value="1"/>
</dbReference>
<dbReference type="PROSITE" id="PS50113">
    <property type="entry name" value="PAC"/>
    <property type="match status" value="1"/>
</dbReference>
<dbReference type="PANTHER" id="PTHR46663:SF4">
    <property type="entry name" value="DIGUANYLATE CYCLASE DGCT-RELATED"/>
    <property type="match status" value="1"/>
</dbReference>
<dbReference type="Pfam" id="PF00990">
    <property type="entry name" value="GGDEF"/>
    <property type="match status" value="1"/>
</dbReference>
<dbReference type="InterPro" id="IPR035965">
    <property type="entry name" value="PAS-like_dom_sf"/>
</dbReference>
<dbReference type="Pfam" id="PF13426">
    <property type="entry name" value="PAS_9"/>
    <property type="match status" value="1"/>
</dbReference>
<dbReference type="InterPro" id="IPR000700">
    <property type="entry name" value="PAS-assoc_C"/>
</dbReference>
<dbReference type="Gene3D" id="3.30.70.270">
    <property type="match status" value="1"/>
</dbReference>
<sequence length="486" mass="54035">MCAKDCPDPNDPPEGFYAALVARHSSDGVVISGPDRKARWVNTAFTAQTGYGPADILGKEPGSLLQGADTDRDAARCIALACAQRREVRLDILNYTRDGTPFWVDLKVTPVYDTDGLHTHFISTMRDISERKTLEDQNEEMRQAESLRQSERQLLALTSEWLYSAKSFEELLMVVRRAMHTLIPEADGALYIYATQRNTLDLVASWGTIPDFPGHILPDDCWALRRGRAYAFGLKPIQFPCDHVHQKDTPYFCLPIIAHGETIGLMHIIFDGFEEGGLMRHMRAEVLNNRWDVSLICAEQISLAVANVRLRQELHERSMRDALTGLWNRRWFTEQAARELANAERENTPLSLVAVDVDHFKRFNDRFGHDAGDLVLREVAGLMQAIGPDTVFPCRLGGEEFTLLCVGMPRACAVDQAEELRTRVAALQLSSGGSSLPCVNISCGVASYPQDGKSLAQLMKLADTALYAAKEGGRNRTISVADLSVS</sequence>
<name>A0ABT0M449_9RHOB</name>
<dbReference type="PROSITE" id="PS50887">
    <property type="entry name" value="GGDEF"/>
    <property type="match status" value="1"/>
</dbReference>
<keyword evidence="3" id="KW-0548">Nucleotidyltransferase</keyword>
<dbReference type="Proteomes" id="UP001202550">
    <property type="component" value="Unassembled WGS sequence"/>
</dbReference>
<evidence type="ECO:0000313" key="3">
    <source>
        <dbReference type="EMBL" id="MCL1629630.1"/>
    </source>
</evidence>
<dbReference type="InterPro" id="IPR029787">
    <property type="entry name" value="Nucleotide_cyclase"/>
</dbReference>
<dbReference type="SUPFAM" id="SSF55073">
    <property type="entry name" value="Nucleotide cyclase"/>
    <property type="match status" value="1"/>
</dbReference>
<evidence type="ECO:0000259" key="1">
    <source>
        <dbReference type="PROSITE" id="PS50113"/>
    </source>
</evidence>